<dbReference type="KEGG" id="cic:CICLE_v10024621mg"/>
<evidence type="ECO:0000313" key="1">
    <source>
        <dbReference type="EMBL" id="ESR54975.1"/>
    </source>
</evidence>
<name>V4TTA5_CITCL</name>
<dbReference type="EMBL" id="KI536661">
    <property type="protein sequence ID" value="ESR54975.1"/>
    <property type="molecule type" value="Genomic_DNA"/>
</dbReference>
<gene>
    <name evidence="1" type="ORF">CICLE_v10024621mg</name>
</gene>
<sequence>MCIPPDVLHQLYGFPSKSNQSTRSIREGDSLIFSASKKLILLNLKGCTSLSTLPGKIFMKSLKTRVLSGCWKLKEFLDIVGSSFGWN</sequence>
<dbReference type="AlphaFoldDB" id="V4TTA5"/>
<protein>
    <submittedName>
        <fullName evidence="1">Uncharacterized protein</fullName>
    </submittedName>
</protein>
<dbReference type="Proteomes" id="UP000030687">
    <property type="component" value="Unassembled WGS sequence"/>
</dbReference>
<dbReference type="Gramene" id="ESR54975">
    <property type="protein sequence ID" value="ESR54975"/>
    <property type="gene ID" value="CICLE_v10024621mg"/>
</dbReference>
<proteinExistence type="predicted"/>
<dbReference type="InParanoid" id="V4TTA5"/>
<keyword evidence="2" id="KW-1185">Reference proteome</keyword>
<evidence type="ECO:0000313" key="2">
    <source>
        <dbReference type="Proteomes" id="UP000030687"/>
    </source>
</evidence>
<reference evidence="1 2" key="1">
    <citation type="submission" date="2013-10" db="EMBL/GenBank/DDBJ databases">
        <authorList>
            <consortium name="International Citrus Genome Consortium"/>
            <person name="Jenkins J."/>
            <person name="Schmutz J."/>
            <person name="Prochnik S."/>
            <person name="Rokhsar D."/>
            <person name="Gmitter F."/>
            <person name="Ollitrault P."/>
            <person name="Machado M."/>
            <person name="Talon M."/>
            <person name="Wincker P."/>
            <person name="Jaillon O."/>
            <person name="Morgante M."/>
        </authorList>
    </citation>
    <scope>NUCLEOTIDE SEQUENCE</scope>
    <source>
        <strain evidence="2">cv. Clemenules</strain>
    </source>
</reference>
<accession>V4TTA5</accession>
<organism evidence="1 2">
    <name type="scientific">Citrus clementina</name>
    <name type="common">Clementine</name>
    <name type="synonym">Citrus deliciosa x Citrus sinensis</name>
    <dbReference type="NCBI Taxonomy" id="85681"/>
    <lineage>
        <taxon>Eukaryota</taxon>
        <taxon>Viridiplantae</taxon>
        <taxon>Streptophyta</taxon>
        <taxon>Embryophyta</taxon>
        <taxon>Tracheophyta</taxon>
        <taxon>Spermatophyta</taxon>
        <taxon>Magnoliopsida</taxon>
        <taxon>eudicotyledons</taxon>
        <taxon>Gunneridae</taxon>
        <taxon>Pentapetalae</taxon>
        <taxon>rosids</taxon>
        <taxon>malvids</taxon>
        <taxon>Sapindales</taxon>
        <taxon>Rutaceae</taxon>
        <taxon>Aurantioideae</taxon>
        <taxon>Citrus</taxon>
    </lineage>
</organism>